<evidence type="ECO:0000313" key="15">
    <source>
        <dbReference type="Proteomes" id="UP000076927"/>
    </source>
</evidence>
<dbReference type="Gene3D" id="3.40.50.300">
    <property type="entry name" value="P-loop containing nucleotide triphosphate hydrolases"/>
    <property type="match status" value="1"/>
</dbReference>
<evidence type="ECO:0000256" key="6">
    <source>
        <dbReference type="ARBA" id="ARBA00022806"/>
    </source>
</evidence>
<dbReference type="InterPro" id="IPR036185">
    <property type="entry name" value="DNA_heli_DnaB-like_N_sf"/>
</dbReference>
<dbReference type="Pfam" id="PF00772">
    <property type="entry name" value="DnaB"/>
    <property type="match status" value="1"/>
</dbReference>
<keyword evidence="15" id="KW-1185">Reference proteome</keyword>
<evidence type="ECO:0000256" key="10">
    <source>
        <dbReference type="ARBA" id="ARBA00048954"/>
    </source>
</evidence>
<dbReference type="EMBL" id="CP011388">
    <property type="protein sequence ID" value="ANE46047.1"/>
    <property type="molecule type" value="Genomic_DNA"/>
</dbReference>
<evidence type="ECO:0000256" key="1">
    <source>
        <dbReference type="ARBA" id="ARBA00008428"/>
    </source>
</evidence>
<gene>
    <name evidence="14" type="ORF">SY83_06830</name>
</gene>
<comment type="catalytic activity">
    <reaction evidence="10 12">
        <text>ATP + H2O = ADP + phosphate + H(+)</text>
        <dbReference type="Rhea" id="RHEA:13065"/>
        <dbReference type="ChEBI" id="CHEBI:15377"/>
        <dbReference type="ChEBI" id="CHEBI:15378"/>
        <dbReference type="ChEBI" id="CHEBI:30616"/>
        <dbReference type="ChEBI" id="CHEBI:43474"/>
        <dbReference type="ChEBI" id="CHEBI:456216"/>
        <dbReference type="EC" id="5.6.2.3"/>
    </reaction>
</comment>
<dbReference type="SUPFAM" id="SSF48024">
    <property type="entry name" value="N-terminal domain of DnaB helicase"/>
    <property type="match status" value="1"/>
</dbReference>
<dbReference type="STRING" id="1178515.SY83_06830"/>
<organism evidence="14 15">
    <name type="scientific">Paenibacillus swuensis</name>
    <dbReference type="NCBI Taxonomy" id="1178515"/>
    <lineage>
        <taxon>Bacteria</taxon>
        <taxon>Bacillati</taxon>
        <taxon>Bacillota</taxon>
        <taxon>Bacilli</taxon>
        <taxon>Bacillales</taxon>
        <taxon>Paenibacillaceae</taxon>
        <taxon>Paenibacillus</taxon>
    </lineage>
</organism>
<keyword evidence="8 12" id="KW-0238">DNA-binding</keyword>
<dbReference type="Pfam" id="PF03796">
    <property type="entry name" value="DnaB_C"/>
    <property type="match status" value="1"/>
</dbReference>
<dbReference type="CDD" id="cd00984">
    <property type="entry name" value="DnaB_C"/>
    <property type="match status" value="1"/>
</dbReference>
<dbReference type="OrthoDB" id="9773982at2"/>
<keyword evidence="9" id="KW-0413">Isomerase</keyword>
<dbReference type="InterPro" id="IPR027417">
    <property type="entry name" value="P-loop_NTPase"/>
</dbReference>
<dbReference type="GO" id="GO:0043139">
    <property type="term" value="F:5'-3' DNA helicase activity"/>
    <property type="evidence" value="ECO:0007669"/>
    <property type="project" value="UniProtKB-EC"/>
</dbReference>
<evidence type="ECO:0000256" key="4">
    <source>
        <dbReference type="ARBA" id="ARBA00022741"/>
    </source>
</evidence>
<dbReference type="SUPFAM" id="SSF52540">
    <property type="entry name" value="P-loop containing nucleoside triphosphate hydrolases"/>
    <property type="match status" value="1"/>
</dbReference>
<dbReference type="NCBIfam" id="NF004384">
    <property type="entry name" value="PRK05748.1"/>
    <property type="match status" value="1"/>
</dbReference>
<dbReference type="Proteomes" id="UP000076927">
    <property type="component" value="Chromosome"/>
</dbReference>
<dbReference type="PATRIC" id="fig|1178515.4.peg.1360"/>
<dbReference type="GO" id="GO:0005524">
    <property type="term" value="F:ATP binding"/>
    <property type="evidence" value="ECO:0007669"/>
    <property type="project" value="UniProtKB-UniRule"/>
</dbReference>
<dbReference type="RefSeq" id="WP_068605430.1">
    <property type="nucleotide sequence ID" value="NZ_CP011388.1"/>
</dbReference>
<keyword evidence="2 12" id="KW-0639">Primosome</keyword>
<dbReference type="InterPro" id="IPR007692">
    <property type="entry name" value="DNA_helicase_DnaB"/>
</dbReference>
<accession>A0A172TGP4</accession>
<sequence>MNGEMLFDRIPPQNMEAEQAVLGAVLLDGEALITSMERIRSEDFYSSAHQRIYEAMVELGEGNQPVDLVTLTSRLQDKKELEDIGGVSYLAKLANAVPTAANVDYYAQIVEEKSMLRRLIRTATQIVSNGYGGAEDVSGILNEAEQRILEISNRRTGSGFISIRDVLMEVFDRVEMLNQSKGDMTGIPSGFTDLDKMTSGFQRNDLIIVAARPSVGKTAFALNIAQNVGVRSKETVAIFSLEMSAAQLVQRIICAEANVDAGRMRTGVLEGDDWEKMTMAIGSLSEAEIYIDDTPGITVSEIRAKCRRLKKEKGLGMILIDYLQLISGRGKAGENRQQEVSEISRTLKQIARELSVPVIALSQLSRGVEQRQDKRPMMSDLRESGSIEQDADIVAFLYRDDYYNQDSEKKNIIEIIIAKQRNGPVGTVELVFLKNYNKFVSLDRSHQEMSVG</sequence>
<dbReference type="KEGG" id="pswu:SY83_06830"/>
<evidence type="ECO:0000259" key="13">
    <source>
        <dbReference type="PROSITE" id="PS51199"/>
    </source>
</evidence>
<reference evidence="14 15" key="1">
    <citation type="submission" date="2015-01" db="EMBL/GenBank/DDBJ databases">
        <title>Paenibacillus swuensis/DY6/whole genome sequencing.</title>
        <authorList>
            <person name="Kim M.K."/>
            <person name="Srinivasan S."/>
            <person name="Lee J.-J."/>
        </authorList>
    </citation>
    <scope>NUCLEOTIDE SEQUENCE [LARGE SCALE GENOMIC DNA]</scope>
    <source>
        <strain evidence="14 15">DY6</strain>
    </source>
</reference>
<evidence type="ECO:0000256" key="3">
    <source>
        <dbReference type="ARBA" id="ARBA00022705"/>
    </source>
</evidence>
<keyword evidence="3 12" id="KW-0235">DNA replication</keyword>
<evidence type="ECO:0000256" key="9">
    <source>
        <dbReference type="ARBA" id="ARBA00023235"/>
    </source>
</evidence>
<comment type="function">
    <text evidence="12">The main replicative DNA helicase, it participates in initiation and elongation during chromosome replication. Travels ahead of the DNA replisome, separating dsDNA into templates for DNA synthesis. A processive ATP-dependent 5'-3' DNA helicase it has DNA-dependent ATPase activity.</text>
</comment>
<dbReference type="AlphaFoldDB" id="A0A172TGP4"/>
<dbReference type="GO" id="GO:0016887">
    <property type="term" value="F:ATP hydrolysis activity"/>
    <property type="evidence" value="ECO:0007669"/>
    <property type="project" value="RHEA"/>
</dbReference>
<keyword evidence="6 12" id="KW-0347">Helicase</keyword>
<dbReference type="PANTHER" id="PTHR30153">
    <property type="entry name" value="REPLICATIVE DNA HELICASE DNAB"/>
    <property type="match status" value="1"/>
</dbReference>
<dbReference type="InterPro" id="IPR007693">
    <property type="entry name" value="DNA_helicase_DnaB-like_N"/>
</dbReference>
<dbReference type="GO" id="GO:0003677">
    <property type="term" value="F:DNA binding"/>
    <property type="evidence" value="ECO:0007669"/>
    <property type="project" value="UniProtKB-UniRule"/>
</dbReference>
<protein>
    <recommendedName>
        <fullName evidence="11 12">Replicative DNA helicase</fullName>
        <ecNumber evidence="11 12">5.6.2.3</ecNumber>
    </recommendedName>
</protein>
<evidence type="ECO:0000256" key="5">
    <source>
        <dbReference type="ARBA" id="ARBA00022801"/>
    </source>
</evidence>
<evidence type="ECO:0000256" key="8">
    <source>
        <dbReference type="ARBA" id="ARBA00023125"/>
    </source>
</evidence>
<dbReference type="GO" id="GO:0005829">
    <property type="term" value="C:cytosol"/>
    <property type="evidence" value="ECO:0007669"/>
    <property type="project" value="TreeGrafter"/>
</dbReference>
<dbReference type="FunFam" id="3.40.50.300:FF:000076">
    <property type="entry name" value="Replicative DNA helicase"/>
    <property type="match status" value="1"/>
</dbReference>
<feature type="domain" description="SF4 helicase" evidence="13">
    <location>
        <begin position="180"/>
        <end position="446"/>
    </location>
</feature>
<dbReference type="EC" id="5.6.2.3" evidence="11 12"/>
<evidence type="ECO:0000256" key="7">
    <source>
        <dbReference type="ARBA" id="ARBA00022840"/>
    </source>
</evidence>
<evidence type="ECO:0000256" key="12">
    <source>
        <dbReference type="RuleBase" id="RU362085"/>
    </source>
</evidence>
<dbReference type="GO" id="GO:0006269">
    <property type="term" value="P:DNA replication, synthesis of primer"/>
    <property type="evidence" value="ECO:0007669"/>
    <property type="project" value="UniProtKB-UniRule"/>
</dbReference>
<keyword evidence="4 12" id="KW-0547">Nucleotide-binding</keyword>
<dbReference type="InterPro" id="IPR016136">
    <property type="entry name" value="DNA_helicase_N/primase_C"/>
</dbReference>
<evidence type="ECO:0000313" key="14">
    <source>
        <dbReference type="EMBL" id="ANE46047.1"/>
    </source>
</evidence>
<dbReference type="GO" id="GO:1990077">
    <property type="term" value="C:primosome complex"/>
    <property type="evidence" value="ECO:0007669"/>
    <property type="project" value="UniProtKB-UniRule"/>
</dbReference>
<keyword evidence="7 12" id="KW-0067">ATP-binding</keyword>
<dbReference type="NCBIfam" id="TIGR00665">
    <property type="entry name" value="DnaB"/>
    <property type="match status" value="1"/>
</dbReference>
<name>A0A172TGP4_9BACL</name>
<dbReference type="PANTHER" id="PTHR30153:SF2">
    <property type="entry name" value="REPLICATIVE DNA HELICASE"/>
    <property type="match status" value="1"/>
</dbReference>
<proteinExistence type="inferred from homology"/>
<evidence type="ECO:0000256" key="11">
    <source>
        <dbReference type="NCBIfam" id="TIGR00665"/>
    </source>
</evidence>
<evidence type="ECO:0000256" key="2">
    <source>
        <dbReference type="ARBA" id="ARBA00022515"/>
    </source>
</evidence>
<dbReference type="Gene3D" id="1.10.860.10">
    <property type="entry name" value="DNAb Helicase, Chain A"/>
    <property type="match status" value="1"/>
</dbReference>
<dbReference type="InterPro" id="IPR007694">
    <property type="entry name" value="DNA_helicase_DnaB-like_C"/>
</dbReference>
<comment type="similarity">
    <text evidence="1 12">Belongs to the helicase family. DnaB subfamily.</text>
</comment>
<keyword evidence="5 12" id="KW-0378">Hydrolase</keyword>
<dbReference type="GO" id="GO:0042802">
    <property type="term" value="F:identical protein binding"/>
    <property type="evidence" value="ECO:0007669"/>
    <property type="project" value="UniProtKB-ARBA"/>
</dbReference>
<dbReference type="PROSITE" id="PS51199">
    <property type="entry name" value="SF4_HELICASE"/>
    <property type="match status" value="1"/>
</dbReference>
<dbReference type="FunFam" id="1.10.860.10:FF:000001">
    <property type="entry name" value="Replicative DNA helicase"/>
    <property type="match status" value="1"/>
</dbReference>